<dbReference type="Pfam" id="PF00078">
    <property type="entry name" value="RVT_1"/>
    <property type="match status" value="1"/>
</dbReference>
<dbReference type="PANTHER" id="PTHR34047">
    <property type="entry name" value="NUCLEAR INTRON MATURASE 1, MITOCHONDRIAL-RELATED"/>
    <property type="match status" value="1"/>
</dbReference>
<dbReference type="InterPro" id="IPR043502">
    <property type="entry name" value="DNA/RNA_pol_sf"/>
</dbReference>
<accession>A0AAW6DLZ6</accession>
<dbReference type="CDD" id="cd01651">
    <property type="entry name" value="RT_G2_intron"/>
    <property type="match status" value="1"/>
</dbReference>
<evidence type="ECO:0000313" key="3">
    <source>
        <dbReference type="Proteomes" id="UP001212160"/>
    </source>
</evidence>
<dbReference type="Proteomes" id="UP001212160">
    <property type="component" value="Unassembled WGS sequence"/>
</dbReference>
<evidence type="ECO:0000259" key="1">
    <source>
        <dbReference type="PROSITE" id="PS50878"/>
    </source>
</evidence>
<organism evidence="2 3">
    <name type="scientific">Mediterraneibacter gnavus</name>
    <name type="common">Ruminococcus gnavus</name>
    <dbReference type="NCBI Taxonomy" id="33038"/>
    <lineage>
        <taxon>Bacteria</taxon>
        <taxon>Bacillati</taxon>
        <taxon>Bacillota</taxon>
        <taxon>Clostridia</taxon>
        <taxon>Lachnospirales</taxon>
        <taxon>Lachnospiraceae</taxon>
        <taxon>Mediterraneibacter</taxon>
    </lineage>
</organism>
<reference evidence="2" key="1">
    <citation type="submission" date="2023-01" db="EMBL/GenBank/DDBJ databases">
        <title>Human gut microbiome strain richness.</title>
        <authorList>
            <person name="Chen-Liaw A."/>
        </authorList>
    </citation>
    <scope>NUCLEOTIDE SEQUENCE</scope>
    <source>
        <strain evidence="2">RTP21484st1_H11_RTP21484_190118</strain>
    </source>
</reference>
<dbReference type="PROSITE" id="PS50878">
    <property type="entry name" value="RT_POL"/>
    <property type="match status" value="1"/>
</dbReference>
<gene>
    <name evidence="2" type="primary">ltrA</name>
    <name evidence="2" type="ORF">PNW85_15735</name>
</gene>
<dbReference type="SUPFAM" id="SSF56672">
    <property type="entry name" value="DNA/RNA polymerases"/>
    <property type="match status" value="1"/>
</dbReference>
<proteinExistence type="predicted"/>
<name>A0AAW6DLZ6_MEDGN</name>
<dbReference type="PANTHER" id="PTHR34047:SF2">
    <property type="entry name" value="NUCLEAR INTRON MATURASE 1, MITOCHONDRIAL"/>
    <property type="match status" value="1"/>
</dbReference>
<feature type="domain" description="Reverse transcriptase" evidence="1">
    <location>
        <begin position="93"/>
        <end position="361"/>
    </location>
</feature>
<dbReference type="InterPro" id="IPR000477">
    <property type="entry name" value="RT_dom"/>
</dbReference>
<dbReference type="EC" id="2.7.7.49" evidence="2"/>
<dbReference type="CDD" id="cd00085">
    <property type="entry name" value="HNHc"/>
    <property type="match status" value="1"/>
</dbReference>
<evidence type="ECO:0000313" key="2">
    <source>
        <dbReference type="EMBL" id="MDB8688092.1"/>
    </source>
</evidence>
<dbReference type="RefSeq" id="WP_178730162.1">
    <property type="nucleotide sequence ID" value="NZ_JAQMLA010000063.1"/>
</dbReference>
<dbReference type="AlphaFoldDB" id="A0AAW6DLZ6"/>
<protein>
    <submittedName>
        <fullName evidence="2">Group II intron reverse transcriptase/maturase</fullName>
        <ecNumber evidence="2">2.7.7.49</ecNumber>
    </submittedName>
</protein>
<dbReference type="GO" id="GO:0003964">
    <property type="term" value="F:RNA-directed DNA polymerase activity"/>
    <property type="evidence" value="ECO:0007669"/>
    <property type="project" value="UniProtKB-KW"/>
</dbReference>
<dbReference type="InterPro" id="IPR003615">
    <property type="entry name" value="HNH_nuc"/>
</dbReference>
<comment type="caution">
    <text evidence="2">The sequence shown here is derived from an EMBL/GenBank/DDBJ whole genome shotgun (WGS) entry which is preliminary data.</text>
</comment>
<keyword evidence="2" id="KW-0808">Transferase</keyword>
<sequence>MPKKKQAKQLCVDDLRHAEYYGMQETFDDLYARSEKGEVFTNLIELILSRNNILLAYRNIKANTGSKTPGTDGITINDVGKLSPDVMVEKVRFIVQGSQHGYRPKPVRRKDIPKPYDPSATRPLGIPCMWDRLIQQCIKQIMEPICEAKFSNNSYGFRPGRSAEHAIQRSYCLMQLTNLHYIVEFDIKGFFDNVNHSKLIKQIWSMGIRDKNLVWIIKKILNAPIKMPDGSMSFPDKGTPQGGIISPLLANIVLNELDHWVESQWQQHPVIHKYSAKVNKTGSLDYGNGYKAMKKSRLKEMYIVRYADDFRIFCRKKSDSETVKIAVTQCLLERLKLEVSEEKTRIVNVKTRYSDFLGFKIKVHLKGQKYVVKSHVCDKAILKQKQKLVEQVKRIQRPANGRKERDEITLYNSMMMGMQNYYCIATHISLDFAKLQYAVRLVQHNRLKQNRGSRLCKTGRALTKVEKGKYGRSKLLRYVTGTGEPIYPIGCIQHKKPIARKRNSGIYTPEGRQILHDNLRINIVLMLEIMRQPVYGNSTEYTDNRLSLFSAQLGKCAVTGQKFECAEDIHCHHKTSRSAGGLDKYSNLVLVLVPVHKLIHATESETIHKYLKVLSLTDKQLCKLNKYREMMGLPAIA</sequence>
<keyword evidence="2" id="KW-0548">Nucleotidyltransferase</keyword>
<dbReference type="InterPro" id="IPR051083">
    <property type="entry name" value="GrpII_Intron_Splice-Mob/Def"/>
</dbReference>
<dbReference type="Gene3D" id="1.10.30.50">
    <property type="match status" value="1"/>
</dbReference>
<keyword evidence="2" id="KW-0695">RNA-directed DNA polymerase</keyword>
<dbReference type="NCBIfam" id="TIGR04416">
    <property type="entry name" value="group_II_RT_mat"/>
    <property type="match status" value="1"/>
</dbReference>
<dbReference type="InterPro" id="IPR030931">
    <property type="entry name" value="Group_II_RT_mat"/>
</dbReference>
<dbReference type="EMBL" id="JAQMLA010000063">
    <property type="protein sequence ID" value="MDB8688092.1"/>
    <property type="molecule type" value="Genomic_DNA"/>
</dbReference>